<evidence type="ECO:0000256" key="1">
    <source>
        <dbReference type="ARBA" id="ARBA00004651"/>
    </source>
</evidence>
<feature type="transmembrane region" description="Helical" evidence="11">
    <location>
        <begin position="172"/>
        <end position="189"/>
    </location>
</feature>
<reference evidence="13 14" key="1">
    <citation type="submission" date="2023-07" db="EMBL/GenBank/DDBJ databases">
        <title>Genomic Encyclopedia of Type Strains, Phase IV (KMG-IV): sequencing the most valuable type-strain genomes for metagenomic binning, comparative biology and taxonomic classification.</title>
        <authorList>
            <person name="Goeker M."/>
        </authorList>
    </citation>
    <scope>NUCLEOTIDE SEQUENCE [LARGE SCALE GENOMIC DNA]</scope>
    <source>
        <strain evidence="13 14">DSM 4006</strain>
    </source>
</reference>
<feature type="compositionally biased region" description="Low complexity" evidence="10">
    <location>
        <begin position="317"/>
        <end position="336"/>
    </location>
</feature>
<dbReference type="Pfam" id="PF02096">
    <property type="entry name" value="60KD_IMP"/>
    <property type="match status" value="1"/>
</dbReference>
<evidence type="ECO:0000256" key="4">
    <source>
        <dbReference type="ARBA" id="ARBA00022692"/>
    </source>
</evidence>
<name>A0ABT9XKW5_9BACL</name>
<dbReference type="CDD" id="cd20070">
    <property type="entry name" value="5TM_YidC_Alb3"/>
    <property type="match status" value="1"/>
</dbReference>
<evidence type="ECO:0000259" key="12">
    <source>
        <dbReference type="Pfam" id="PF02096"/>
    </source>
</evidence>
<evidence type="ECO:0000313" key="14">
    <source>
        <dbReference type="Proteomes" id="UP001232973"/>
    </source>
</evidence>
<feature type="compositionally biased region" description="Low complexity" evidence="10">
    <location>
        <begin position="265"/>
        <end position="288"/>
    </location>
</feature>
<feature type="domain" description="Membrane insertase YidC/Oxa/ALB C-terminal" evidence="12">
    <location>
        <begin position="61"/>
        <end position="247"/>
    </location>
</feature>
<dbReference type="Proteomes" id="UP001232973">
    <property type="component" value="Unassembled WGS sequence"/>
</dbReference>
<organism evidence="13 14">
    <name type="scientific">Alicyclobacillus cycloheptanicus</name>
    <dbReference type="NCBI Taxonomy" id="1457"/>
    <lineage>
        <taxon>Bacteria</taxon>
        <taxon>Bacillati</taxon>
        <taxon>Bacillota</taxon>
        <taxon>Bacilli</taxon>
        <taxon>Bacillales</taxon>
        <taxon>Alicyclobacillaceae</taxon>
        <taxon>Alicyclobacillus</taxon>
    </lineage>
</organism>
<feature type="compositionally biased region" description="Low complexity" evidence="10">
    <location>
        <begin position="350"/>
        <end position="364"/>
    </location>
</feature>
<evidence type="ECO:0000256" key="9">
    <source>
        <dbReference type="RuleBase" id="RU003945"/>
    </source>
</evidence>
<dbReference type="RefSeq" id="WP_274457198.1">
    <property type="nucleotide sequence ID" value="NZ_CP067097.1"/>
</dbReference>
<keyword evidence="7 11" id="KW-0472">Membrane</keyword>
<keyword evidence="3" id="KW-1003">Cell membrane</keyword>
<evidence type="ECO:0000256" key="10">
    <source>
        <dbReference type="SAM" id="MobiDB-lite"/>
    </source>
</evidence>
<dbReference type="NCBIfam" id="TIGR03592">
    <property type="entry name" value="yidC_oxa1_cterm"/>
    <property type="match status" value="1"/>
</dbReference>
<comment type="subcellular location">
    <subcellularLocation>
        <location evidence="1">Cell membrane</location>
        <topology evidence="1">Multi-pass membrane protein</topology>
    </subcellularLocation>
    <subcellularLocation>
        <location evidence="9">Membrane</location>
        <topology evidence="9">Multi-pass membrane protein</topology>
    </subcellularLocation>
</comment>
<comment type="caution">
    <text evidence="13">The sequence shown here is derived from an EMBL/GenBank/DDBJ whole genome shotgun (WGS) entry which is preliminary data.</text>
</comment>
<dbReference type="EMBL" id="JAUSTP010000027">
    <property type="protein sequence ID" value="MDQ0190949.1"/>
    <property type="molecule type" value="Genomic_DNA"/>
</dbReference>
<evidence type="ECO:0000313" key="13">
    <source>
        <dbReference type="EMBL" id="MDQ0190949.1"/>
    </source>
</evidence>
<evidence type="ECO:0000256" key="2">
    <source>
        <dbReference type="ARBA" id="ARBA00022448"/>
    </source>
</evidence>
<dbReference type="PROSITE" id="PS51257">
    <property type="entry name" value="PROKAR_LIPOPROTEIN"/>
    <property type="match status" value="1"/>
</dbReference>
<keyword evidence="6 11" id="KW-1133">Transmembrane helix</keyword>
<feature type="transmembrane region" description="Helical" evidence="11">
    <location>
        <begin position="58"/>
        <end position="81"/>
    </location>
</feature>
<proteinExistence type="inferred from homology"/>
<keyword evidence="4 9" id="KW-0812">Transmembrane</keyword>
<dbReference type="InterPro" id="IPR001708">
    <property type="entry name" value="YidC/ALB3/OXA1/COX18"/>
</dbReference>
<keyword evidence="2" id="KW-0813">Transport</keyword>
<gene>
    <name evidence="13" type="ORF">J2S03_002816</name>
</gene>
<evidence type="ECO:0000256" key="8">
    <source>
        <dbReference type="ARBA" id="ARBA00023186"/>
    </source>
</evidence>
<dbReference type="InterPro" id="IPR047196">
    <property type="entry name" value="YidC_ALB_C"/>
</dbReference>
<evidence type="ECO:0000256" key="6">
    <source>
        <dbReference type="ARBA" id="ARBA00022989"/>
    </source>
</evidence>
<keyword evidence="8" id="KW-0143">Chaperone</keyword>
<evidence type="ECO:0000256" key="5">
    <source>
        <dbReference type="ARBA" id="ARBA00022927"/>
    </source>
</evidence>
<accession>A0ABT9XKW5</accession>
<dbReference type="PANTHER" id="PTHR12428">
    <property type="entry name" value="OXA1"/>
    <property type="match status" value="1"/>
</dbReference>
<evidence type="ECO:0000256" key="7">
    <source>
        <dbReference type="ARBA" id="ARBA00023136"/>
    </source>
</evidence>
<comment type="similarity">
    <text evidence="9">Belongs to the OXA1/ALB3/YidC family.</text>
</comment>
<dbReference type="PANTHER" id="PTHR12428:SF65">
    <property type="entry name" value="CYTOCHROME C OXIDASE ASSEMBLY PROTEIN COX18, MITOCHONDRIAL"/>
    <property type="match status" value="1"/>
</dbReference>
<sequence length="380" mass="40132">MNEQKRSRPRWVWAIAIAATLSLSGCGMYPSKPGHWPAGVWGDILKFVSGVIDFFAHYVGYGFALIIVTVLVRLLILPLMVRQIRFSKSMQAMQPRIAEIRNKYKGDNQKIQQETMKLYQEMGFNPMSGCLPMVVQLPVLYALFGAIEGNIKLHQATFLGIWHLGAQLDFKASLGSILLGLVWPVLAGVTTYFSSKVMMTGNDSQQKSMLYIMPVFVFFMATRFAYGLSLYWVCSNLFTAIQTYFIRVRPDQVKAAVAGAGGGTVKVSGKPGASSKASASSKARPQAAGGAGKSGRSGKTGTSGSSQAGKKTGGKPGSSKSSGGSSGGSAKSTKTSNPSAAGKSGPADGQPPQGEPSGSQPSSGARDTTSSDRSGESPSE</sequence>
<keyword evidence="14" id="KW-1185">Reference proteome</keyword>
<feature type="compositionally biased region" description="Low complexity" evidence="10">
    <location>
        <begin position="297"/>
        <end position="310"/>
    </location>
</feature>
<dbReference type="InterPro" id="IPR028055">
    <property type="entry name" value="YidC/Oxa/ALB_C"/>
</dbReference>
<feature type="transmembrane region" description="Helical" evidence="11">
    <location>
        <begin position="210"/>
        <end position="233"/>
    </location>
</feature>
<feature type="compositionally biased region" description="Basic and acidic residues" evidence="10">
    <location>
        <begin position="369"/>
        <end position="380"/>
    </location>
</feature>
<evidence type="ECO:0000256" key="3">
    <source>
        <dbReference type="ARBA" id="ARBA00022475"/>
    </source>
</evidence>
<feature type="transmembrane region" description="Helical" evidence="11">
    <location>
        <begin position="12"/>
        <end position="31"/>
    </location>
</feature>
<keyword evidence="5" id="KW-0653">Protein transport</keyword>
<feature type="region of interest" description="Disordered" evidence="10">
    <location>
        <begin position="264"/>
        <end position="380"/>
    </location>
</feature>
<protein>
    <submittedName>
        <fullName evidence="13">YidC/Oxa1 family membrane protein insertase</fullName>
    </submittedName>
</protein>
<evidence type="ECO:0000256" key="11">
    <source>
        <dbReference type="SAM" id="Phobius"/>
    </source>
</evidence>